<organism evidence="13 14">
    <name type="scientific">Nocardia otitidiscaviarum</name>
    <dbReference type="NCBI Taxonomy" id="1823"/>
    <lineage>
        <taxon>Bacteria</taxon>
        <taxon>Bacillati</taxon>
        <taxon>Actinomycetota</taxon>
        <taxon>Actinomycetes</taxon>
        <taxon>Mycobacteriales</taxon>
        <taxon>Nocardiaceae</taxon>
        <taxon>Nocardia</taxon>
    </lineage>
</organism>
<keyword evidence="10 13" id="KW-0503">Monooxygenase</keyword>
<dbReference type="Gene3D" id="3.20.20.70">
    <property type="entry name" value="Aldolase class I"/>
    <property type="match status" value="1"/>
</dbReference>
<evidence type="ECO:0000256" key="1">
    <source>
        <dbReference type="ARBA" id="ARBA00001917"/>
    </source>
</evidence>
<evidence type="ECO:0000256" key="4">
    <source>
        <dbReference type="ARBA" id="ARBA00013457"/>
    </source>
</evidence>
<keyword evidence="8" id="KW-0547">Nucleotide-binding</keyword>
<comment type="similarity">
    <text evidence="3">Belongs to the nitronate monooxygenase family. NMO class I subfamily.</text>
</comment>
<evidence type="ECO:0000256" key="9">
    <source>
        <dbReference type="ARBA" id="ARBA00023002"/>
    </source>
</evidence>
<dbReference type="EMBL" id="UGRY01000002">
    <property type="protein sequence ID" value="SUA76415.1"/>
    <property type="molecule type" value="Genomic_DNA"/>
</dbReference>
<sequence length="345" mass="35714">MLLDELRTPIVSAPMAGGPSTPELAAAVSNAGGLGFLAAGYLSAADTAARIARTRELTAAPFGMNLFVPAAPTPTTDYTRYLEELRRDFPVGEPRYDTDDWAAKLDLLTDAPVPVVSCTFGCPSPAEIARLRAAGSEVWVTVTSVAEARLAVAAGADALIAQGSEAGGHRGSFADRPEDDATDPLGLLALLQLLTAAVEVPIIAAGGIATGAAVAAALTAGASAAQLGTAFLRCPEAGTPALLRDALPLDTPTMLTRAFTGRRARGLRNRFLLDHPDAPAAYPEIHHATGPLRAAARAEANPDAVNLWAGQSHTLTTAQPAGDLVRQLSEEAKTALRSTLSRRFE</sequence>
<evidence type="ECO:0000256" key="10">
    <source>
        <dbReference type="ARBA" id="ARBA00023033"/>
    </source>
</evidence>
<dbReference type="OrthoDB" id="9778912at2"/>
<dbReference type="InterPro" id="IPR004136">
    <property type="entry name" value="NMO"/>
</dbReference>
<dbReference type="GO" id="GO:0018580">
    <property type="term" value="F:nitronate monooxygenase activity"/>
    <property type="evidence" value="ECO:0007669"/>
    <property type="project" value="InterPro"/>
</dbReference>
<dbReference type="GO" id="GO:0009636">
    <property type="term" value="P:response to toxic substance"/>
    <property type="evidence" value="ECO:0007669"/>
    <property type="project" value="UniProtKB-KW"/>
</dbReference>
<keyword evidence="14" id="KW-1185">Reference proteome</keyword>
<evidence type="ECO:0000256" key="7">
    <source>
        <dbReference type="ARBA" id="ARBA00022643"/>
    </source>
</evidence>
<name>A0A378YGU0_9NOCA</name>
<evidence type="ECO:0000256" key="2">
    <source>
        <dbReference type="ARBA" id="ARBA00003535"/>
    </source>
</evidence>
<keyword evidence="6" id="KW-0285">Flavoprotein</keyword>
<dbReference type="FunFam" id="3.20.20.70:FF:000154">
    <property type="entry name" value="Probable nitronate monooxygenase"/>
    <property type="match status" value="1"/>
</dbReference>
<comment type="cofactor">
    <cofactor evidence="1">
        <name>FMN</name>
        <dbReference type="ChEBI" id="CHEBI:58210"/>
    </cofactor>
</comment>
<evidence type="ECO:0000256" key="12">
    <source>
        <dbReference type="ARBA" id="ARBA00049401"/>
    </source>
</evidence>
<gene>
    <name evidence="13" type="ORF">NCTC1934_02538</name>
</gene>
<dbReference type="GO" id="GO:0000166">
    <property type="term" value="F:nucleotide binding"/>
    <property type="evidence" value="ECO:0007669"/>
    <property type="project" value="UniProtKB-KW"/>
</dbReference>
<dbReference type="Pfam" id="PF03060">
    <property type="entry name" value="NMO"/>
    <property type="match status" value="1"/>
</dbReference>
<dbReference type="InterPro" id="IPR013785">
    <property type="entry name" value="Aldolase_TIM"/>
</dbReference>
<dbReference type="RefSeq" id="WP_039817335.1">
    <property type="nucleotide sequence ID" value="NZ_UGRY01000002.1"/>
</dbReference>
<evidence type="ECO:0000313" key="13">
    <source>
        <dbReference type="EMBL" id="SUA76415.1"/>
    </source>
</evidence>
<dbReference type="AlphaFoldDB" id="A0A378YGU0"/>
<accession>A0A378YGU0</accession>
<keyword evidence="5" id="KW-0216">Detoxification</keyword>
<evidence type="ECO:0000256" key="11">
    <source>
        <dbReference type="ARBA" id="ARBA00031155"/>
    </source>
</evidence>
<dbReference type="Proteomes" id="UP000255467">
    <property type="component" value="Unassembled WGS sequence"/>
</dbReference>
<dbReference type="PANTHER" id="PTHR42747">
    <property type="entry name" value="NITRONATE MONOOXYGENASE-RELATED"/>
    <property type="match status" value="1"/>
</dbReference>
<evidence type="ECO:0000256" key="3">
    <source>
        <dbReference type="ARBA" id="ARBA00009881"/>
    </source>
</evidence>
<evidence type="ECO:0000256" key="6">
    <source>
        <dbReference type="ARBA" id="ARBA00022630"/>
    </source>
</evidence>
<dbReference type="CDD" id="cd04730">
    <property type="entry name" value="NPD_like"/>
    <property type="match status" value="1"/>
</dbReference>
<dbReference type="SUPFAM" id="SSF51412">
    <property type="entry name" value="Inosine monophosphate dehydrogenase (IMPDH)"/>
    <property type="match status" value="1"/>
</dbReference>
<dbReference type="STRING" id="1406858.GCA_000710895_02360"/>
<comment type="catalytic activity">
    <reaction evidence="12">
        <text>3 propionate 3-nitronate + 3 O2 + H2O = 3 3-oxopropanoate + 2 nitrate + nitrite + H2O2 + 3 H(+)</text>
        <dbReference type="Rhea" id="RHEA:57332"/>
        <dbReference type="ChEBI" id="CHEBI:15377"/>
        <dbReference type="ChEBI" id="CHEBI:15378"/>
        <dbReference type="ChEBI" id="CHEBI:15379"/>
        <dbReference type="ChEBI" id="CHEBI:16240"/>
        <dbReference type="ChEBI" id="CHEBI:16301"/>
        <dbReference type="ChEBI" id="CHEBI:17632"/>
        <dbReference type="ChEBI" id="CHEBI:33190"/>
        <dbReference type="ChEBI" id="CHEBI:136067"/>
    </reaction>
</comment>
<evidence type="ECO:0000313" key="14">
    <source>
        <dbReference type="Proteomes" id="UP000255467"/>
    </source>
</evidence>
<dbReference type="PANTHER" id="PTHR42747:SF3">
    <property type="entry name" value="NITRONATE MONOOXYGENASE-RELATED"/>
    <property type="match status" value="1"/>
</dbReference>
<evidence type="ECO:0000256" key="5">
    <source>
        <dbReference type="ARBA" id="ARBA00022575"/>
    </source>
</evidence>
<keyword evidence="7" id="KW-0288">FMN</keyword>
<evidence type="ECO:0000256" key="8">
    <source>
        <dbReference type="ARBA" id="ARBA00022741"/>
    </source>
</evidence>
<reference evidence="13 14" key="1">
    <citation type="submission" date="2018-06" db="EMBL/GenBank/DDBJ databases">
        <authorList>
            <consortium name="Pathogen Informatics"/>
            <person name="Doyle S."/>
        </authorList>
    </citation>
    <scope>NUCLEOTIDE SEQUENCE [LARGE SCALE GENOMIC DNA]</scope>
    <source>
        <strain evidence="13 14">NCTC1934</strain>
    </source>
</reference>
<comment type="function">
    <text evidence="2">Nitronate monooxygenase that uses molecular oxygen to catalyze the oxidative denitrification of alkyl nitronates. Acts on propionate 3-nitronate (P3N), the presumed physiological substrate. Probably functions in the detoxification of P3N, a metabolic poison produced by plants and fungi as a defense mechanism.</text>
</comment>
<keyword evidence="9 13" id="KW-0560">Oxidoreductase</keyword>
<protein>
    <recommendedName>
        <fullName evidence="4">Probable nitronate monooxygenase</fullName>
    </recommendedName>
    <alternativeName>
        <fullName evidence="11">Propionate 3-nitronate monooxygenase</fullName>
    </alternativeName>
</protein>
<proteinExistence type="inferred from homology"/>